<gene>
    <name evidence="3" type="ORF">Cvel_25000</name>
</gene>
<feature type="compositionally biased region" description="Low complexity" evidence="1">
    <location>
        <begin position="727"/>
        <end position="738"/>
    </location>
</feature>
<accession>A0A0G4H7T7</accession>
<feature type="compositionally biased region" description="Low complexity" evidence="1">
    <location>
        <begin position="425"/>
        <end position="452"/>
    </location>
</feature>
<dbReference type="PANTHER" id="PTHR37984:SF5">
    <property type="entry name" value="PROTEIN NYNRIN-LIKE"/>
    <property type="match status" value="1"/>
</dbReference>
<dbReference type="VEuPathDB" id="CryptoDB:Cvel_25000"/>
<dbReference type="Pfam" id="PF07727">
    <property type="entry name" value="RVT_2"/>
    <property type="match status" value="1"/>
</dbReference>
<organism evidence="3">
    <name type="scientific">Chromera velia CCMP2878</name>
    <dbReference type="NCBI Taxonomy" id="1169474"/>
    <lineage>
        <taxon>Eukaryota</taxon>
        <taxon>Sar</taxon>
        <taxon>Alveolata</taxon>
        <taxon>Colpodellida</taxon>
        <taxon>Chromeraceae</taxon>
        <taxon>Chromera</taxon>
    </lineage>
</organism>
<dbReference type="GO" id="GO:0015074">
    <property type="term" value="P:DNA integration"/>
    <property type="evidence" value="ECO:0007669"/>
    <property type="project" value="InterPro"/>
</dbReference>
<evidence type="ECO:0000259" key="2">
    <source>
        <dbReference type="PROSITE" id="PS50994"/>
    </source>
</evidence>
<dbReference type="Gene3D" id="3.30.420.10">
    <property type="entry name" value="Ribonuclease H-like superfamily/Ribonuclease H"/>
    <property type="match status" value="1"/>
</dbReference>
<name>A0A0G4H7T7_9ALVE</name>
<dbReference type="PROSITE" id="PS50994">
    <property type="entry name" value="INTEGRASE"/>
    <property type="match status" value="1"/>
</dbReference>
<sequence length="1517" mass="169222">MCCEHAPLIAGVDDEISSFASDDESVFGSPEGAPDTPFQVSDDFAWDYLQYIHQEVGHIGGRSLYSLVSSYIRSPRLRALCAKLRQDCGTCLKVHGLPRRFQGQQGRHFKTPIPFQHVAVDTIFVRNVPYLTMMCESTFFFMAARLPDTKSSSAWEAFHSTWVRVFGVPASFHGFIKSDGGSEFKKTFAARLTQIGCTRHLWTPPGRPQANGLLEHRHDDLKRMIEALLVDEQFTNAQLDDVVARAVAQLNALPACQGDKKSPFERVTNHRLLPPSLECLIEDLKHAGPRATAPLGLKVGDRVYWKHPRKKFRSLELKWKLYEVTQLVPRSQFLVYLTPISPSGTRLESRQYLAHSSCFVRAPSCPLPPPVQPVPPADRSSSPSPIHSQPVSQSPDPADQSDSKEKEDAELRALFNELGLGSQISDDSPAPSLPSLPNKSDLSAVSAQASASPPGDPPRGSGLIRDPEPFEGNRPLSFFDSESDQRSRHRFEADSEHDDFFFFAAPPSCPPPYPLSRSRRTRTIDRQTASQALLWAGSSPSSLFDPTSHSFCLWVDYENEMYLLGEEQQIKVWLNEGTHEVVEKAPGAPHLMHVWGTYGRGDLGKRIYSPQFVRGDGRIRCTVTPLLDCTPDLREVPANAVRVTGIKLDQRRRLTEDSRERIRSMIGSKSIETLGIKEGHHMQPLVSDLEFWLREDLKLNPDLKVKDARTAPSNASTTLPEGPGPPSVHSSSSAVSEGPGPPDLPSSASASDGSDRQQEVRSVPPPVSLFTNHCSYQPPINSRDPPVTHSFFAFDGEQRDVGFEVKELLLMAAGVTHLPVKYKQLSSQQWDALFAARKKELEKFSESGFDVFEPVPVAEVEPEKAIILQTLWVDTLKLDDDGNRFFKSRWVCRGDKDPRVGLDVSTESCPAESIRLMVLASLSSEGFEEDWIAGTDVDNAFLQSDMLSTVPVYVFPPREHADHGKKLWRLKKAMYGLREAPLCFEKYLQKRLKSLGWEMSPLRGIWWKLHPDTHRPLALMAVYVDDLVVASLSGPAAPFLQEIRSVVKCKETKPMGRFVGINYEFGSVDGEPYCFCSQEGYTESLPSSDAAVPQLPVPVSFKRRKDISNELPASRVKSFQEELGMLNYLASSTRPDIAFGCSTVSQWNATPTERAQHVLKRLTAYAKEHKKRGLMILPVRTLADLHLEVHSHASFGLQLGWVFLMRGCPLIWKLVKPTRVARSTSAAETLAAAEELDLLSEVLPFYSRIWPNVHRTIWTDSDDLVKNMNKRHPTPAQKSLGQVVKELREQHNIRVPGEKHDELLSVAATALGQELQENHVAMCHIPTANQLADPLTKPIADHPLYSLLEKENHDARLAASRSVPPLHLRPLLQDPGLQAEAEVFFKNVAAVMHSLSVYCPSYDFSLPDRVIRDASLVPSNALAMRAFSLEFICSECRCLGHRSLNCPDVSARRKGTYDQNCRISRTTGKFCTWCEGVGLRRPGHRKSDHVASETKPTVPHEPVRPRAAGPLLCPLIV</sequence>
<protein>
    <recommendedName>
        <fullName evidence="2">Integrase catalytic domain-containing protein</fullName>
    </recommendedName>
</protein>
<dbReference type="PANTHER" id="PTHR37984">
    <property type="entry name" value="PROTEIN CBG26694"/>
    <property type="match status" value="1"/>
</dbReference>
<proteinExistence type="predicted"/>
<feature type="compositionally biased region" description="Low complexity" evidence="1">
    <location>
        <begin position="388"/>
        <end position="400"/>
    </location>
</feature>
<feature type="region of interest" description="Disordered" evidence="1">
    <location>
        <begin position="704"/>
        <end position="769"/>
    </location>
</feature>
<feature type="domain" description="Integrase catalytic" evidence="2">
    <location>
        <begin position="110"/>
        <end position="271"/>
    </location>
</feature>
<dbReference type="InterPro" id="IPR036397">
    <property type="entry name" value="RNaseH_sf"/>
</dbReference>
<evidence type="ECO:0000313" key="3">
    <source>
        <dbReference type="EMBL" id="CEM39737.1"/>
    </source>
</evidence>
<dbReference type="InterPro" id="IPR001584">
    <property type="entry name" value="Integrase_cat-core"/>
</dbReference>
<dbReference type="GO" id="GO:0003676">
    <property type="term" value="F:nucleic acid binding"/>
    <property type="evidence" value="ECO:0007669"/>
    <property type="project" value="InterPro"/>
</dbReference>
<dbReference type="EMBL" id="CDMZ01001952">
    <property type="protein sequence ID" value="CEM39737.1"/>
    <property type="molecule type" value="Genomic_DNA"/>
</dbReference>
<dbReference type="PhylomeDB" id="A0A0G4H7T7"/>
<feature type="region of interest" description="Disordered" evidence="1">
    <location>
        <begin position="369"/>
        <end position="407"/>
    </location>
</feature>
<dbReference type="SUPFAM" id="SSF53098">
    <property type="entry name" value="Ribonuclease H-like"/>
    <property type="match status" value="1"/>
</dbReference>
<evidence type="ECO:0000256" key="1">
    <source>
        <dbReference type="SAM" id="MobiDB-lite"/>
    </source>
</evidence>
<feature type="region of interest" description="Disordered" evidence="1">
    <location>
        <begin position="421"/>
        <end position="491"/>
    </location>
</feature>
<dbReference type="InterPro" id="IPR012337">
    <property type="entry name" value="RNaseH-like_sf"/>
</dbReference>
<dbReference type="InterPro" id="IPR013103">
    <property type="entry name" value="RVT_2"/>
</dbReference>
<dbReference type="InterPro" id="IPR050951">
    <property type="entry name" value="Retrovirus_Pol_polyprotein"/>
</dbReference>
<reference evidence="3" key="1">
    <citation type="submission" date="2014-11" db="EMBL/GenBank/DDBJ databases">
        <authorList>
            <person name="Otto D Thomas"/>
            <person name="Naeem Raeece"/>
        </authorList>
    </citation>
    <scope>NUCLEOTIDE SEQUENCE</scope>
</reference>